<dbReference type="RefSeq" id="WP_204664867.1">
    <property type="nucleotide sequence ID" value="NZ_JAFBDT010000018.1"/>
</dbReference>
<dbReference type="SUPFAM" id="SSF52172">
    <property type="entry name" value="CheY-like"/>
    <property type="match status" value="1"/>
</dbReference>
<feature type="domain" description="Response regulatory" evidence="5">
    <location>
        <begin position="8"/>
        <end position="123"/>
    </location>
</feature>
<accession>A0ABS2MSN0</accession>
<gene>
    <name evidence="7" type="ORF">JOC49_001994</name>
</gene>
<keyword evidence="8" id="KW-1185">Reference proteome</keyword>
<dbReference type="CDD" id="cd00077">
    <property type="entry name" value="HDc"/>
    <property type="match status" value="1"/>
</dbReference>
<evidence type="ECO:0000259" key="6">
    <source>
        <dbReference type="PROSITE" id="PS51832"/>
    </source>
</evidence>
<keyword evidence="3" id="KW-0597">Phosphoprotein</keyword>
<dbReference type="PANTHER" id="PTHR45228">
    <property type="entry name" value="CYCLIC DI-GMP PHOSPHODIESTERASE TM_0186-RELATED"/>
    <property type="match status" value="1"/>
</dbReference>
<comment type="caution">
    <text evidence="7">The sequence shown here is derived from an EMBL/GenBank/DDBJ whole genome shotgun (WGS) entry which is preliminary data.</text>
</comment>
<evidence type="ECO:0000313" key="7">
    <source>
        <dbReference type="EMBL" id="MBM7562434.1"/>
    </source>
</evidence>
<dbReference type="Pfam" id="PF00072">
    <property type="entry name" value="Response_reg"/>
    <property type="match status" value="1"/>
</dbReference>
<feature type="coiled-coil region" evidence="4">
    <location>
        <begin position="125"/>
        <end position="156"/>
    </location>
</feature>
<dbReference type="EMBL" id="JAFBDT010000018">
    <property type="protein sequence ID" value="MBM7562434.1"/>
    <property type="molecule type" value="Genomic_DNA"/>
</dbReference>
<dbReference type="Pfam" id="PF13487">
    <property type="entry name" value="HD_5"/>
    <property type="match status" value="1"/>
</dbReference>
<name>A0ABS2MSN0_9FIRM</name>
<organism evidence="7 8">
    <name type="scientific">Fusibacter tunisiensis</name>
    <dbReference type="NCBI Taxonomy" id="1008308"/>
    <lineage>
        <taxon>Bacteria</taxon>
        <taxon>Bacillati</taxon>
        <taxon>Bacillota</taxon>
        <taxon>Clostridia</taxon>
        <taxon>Eubacteriales</taxon>
        <taxon>Eubacteriales Family XII. Incertae Sedis</taxon>
        <taxon>Fusibacter</taxon>
    </lineage>
</organism>
<sequence length="373" mass="41951">MKPLENCSILIVDDTRVNLEILVEILGDHYEVAVATEGRSALRMLETYVFDLILLDVMMPEIDGFEVMRQIKANPKTASISVIFITALSEIDHKTRAFNLGAVDYIVKPFNMDEVLSRVKTHLSLRLAQMALENQNAKLERKVRERTEEINLIQQATMMSFATLAEYRDNETGAHIRRIKEYSKTIARALQRHPKYRDYITETYIDLLGDSSPLHDIGKVGIPDAILLKNGKLTEAEYAIMKNHTTYGKAAIESVENDLIQLPFLNMAKEIAQSHHEKFDGTGYPQGLSGEKIPISARIVAVADVFDGLSSRRVYKPPFPLNETVGIIIEGKGTHFDPDVVDAFLACIEEIRQVGIAQADSDEERDALNMSLF</sequence>
<dbReference type="SMART" id="SM00448">
    <property type="entry name" value="REC"/>
    <property type="match status" value="1"/>
</dbReference>
<dbReference type="Gene3D" id="1.10.3210.10">
    <property type="entry name" value="Hypothetical protein af1432"/>
    <property type="match status" value="1"/>
</dbReference>
<dbReference type="PROSITE" id="PS51832">
    <property type="entry name" value="HD_GYP"/>
    <property type="match status" value="1"/>
</dbReference>
<dbReference type="CDD" id="cd19920">
    <property type="entry name" value="REC_PA4781-like"/>
    <property type="match status" value="1"/>
</dbReference>
<evidence type="ECO:0000256" key="2">
    <source>
        <dbReference type="ARBA" id="ARBA00024867"/>
    </source>
</evidence>
<protein>
    <recommendedName>
        <fullName evidence="1">Stage 0 sporulation protein A homolog</fullName>
    </recommendedName>
</protein>
<evidence type="ECO:0000256" key="4">
    <source>
        <dbReference type="SAM" id="Coils"/>
    </source>
</evidence>
<proteinExistence type="predicted"/>
<dbReference type="InterPro" id="IPR011006">
    <property type="entry name" value="CheY-like_superfamily"/>
</dbReference>
<dbReference type="Proteomes" id="UP000767854">
    <property type="component" value="Unassembled WGS sequence"/>
</dbReference>
<feature type="modified residue" description="4-aspartylphosphate" evidence="3">
    <location>
        <position position="56"/>
    </location>
</feature>
<evidence type="ECO:0000313" key="8">
    <source>
        <dbReference type="Proteomes" id="UP000767854"/>
    </source>
</evidence>
<evidence type="ECO:0000259" key="5">
    <source>
        <dbReference type="PROSITE" id="PS50110"/>
    </source>
</evidence>
<dbReference type="InterPro" id="IPR003607">
    <property type="entry name" value="HD/PDEase_dom"/>
</dbReference>
<reference evidence="7 8" key="1">
    <citation type="submission" date="2021-01" db="EMBL/GenBank/DDBJ databases">
        <title>Genomic Encyclopedia of Type Strains, Phase IV (KMG-IV): sequencing the most valuable type-strain genomes for metagenomic binning, comparative biology and taxonomic classification.</title>
        <authorList>
            <person name="Goeker M."/>
        </authorList>
    </citation>
    <scope>NUCLEOTIDE SEQUENCE [LARGE SCALE GENOMIC DNA]</scope>
    <source>
        <strain evidence="7 8">DSM 24436</strain>
    </source>
</reference>
<dbReference type="InterPro" id="IPR037522">
    <property type="entry name" value="HD_GYP_dom"/>
</dbReference>
<dbReference type="InterPro" id="IPR001789">
    <property type="entry name" value="Sig_transdc_resp-reg_receiver"/>
</dbReference>
<evidence type="ECO:0000256" key="1">
    <source>
        <dbReference type="ARBA" id="ARBA00018672"/>
    </source>
</evidence>
<keyword evidence="4" id="KW-0175">Coiled coil</keyword>
<dbReference type="Gene3D" id="3.40.50.2300">
    <property type="match status" value="1"/>
</dbReference>
<dbReference type="SUPFAM" id="SSF109604">
    <property type="entry name" value="HD-domain/PDEase-like"/>
    <property type="match status" value="1"/>
</dbReference>
<dbReference type="PANTHER" id="PTHR45228:SF5">
    <property type="entry name" value="CYCLIC DI-GMP PHOSPHODIESTERASE VC_1348-RELATED"/>
    <property type="match status" value="1"/>
</dbReference>
<dbReference type="InterPro" id="IPR052020">
    <property type="entry name" value="Cyclic_di-GMP/3'3'-cGAMP_PDE"/>
</dbReference>
<feature type="domain" description="HD-GYP" evidence="6">
    <location>
        <begin position="150"/>
        <end position="360"/>
    </location>
</feature>
<comment type="function">
    <text evidence="2">May play the central regulatory role in sporulation. It may be an element of the effector pathway responsible for the activation of sporulation genes in response to nutritional stress. Spo0A may act in concert with spo0H (a sigma factor) to control the expression of some genes that are critical to the sporulation process.</text>
</comment>
<dbReference type="PROSITE" id="PS50110">
    <property type="entry name" value="RESPONSE_REGULATORY"/>
    <property type="match status" value="1"/>
</dbReference>
<evidence type="ECO:0000256" key="3">
    <source>
        <dbReference type="PROSITE-ProRule" id="PRU00169"/>
    </source>
</evidence>